<proteinExistence type="predicted"/>
<protein>
    <submittedName>
        <fullName evidence="1">Uncharacterized protein</fullName>
    </submittedName>
</protein>
<comment type="caution">
    <text evidence="1">The sequence shown here is derived from an EMBL/GenBank/DDBJ whole genome shotgun (WGS) entry which is preliminary data.</text>
</comment>
<organism evidence="1">
    <name type="scientific">Sesamum latifolium</name>
    <dbReference type="NCBI Taxonomy" id="2727402"/>
    <lineage>
        <taxon>Eukaryota</taxon>
        <taxon>Viridiplantae</taxon>
        <taxon>Streptophyta</taxon>
        <taxon>Embryophyta</taxon>
        <taxon>Tracheophyta</taxon>
        <taxon>Spermatophyta</taxon>
        <taxon>Magnoliopsida</taxon>
        <taxon>eudicotyledons</taxon>
        <taxon>Gunneridae</taxon>
        <taxon>Pentapetalae</taxon>
        <taxon>asterids</taxon>
        <taxon>lamiids</taxon>
        <taxon>Lamiales</taxon>
        <taxon>Pedaliaceae</taxon>
        <taxon>Sesamum</taxon>
    </lineage>
</organism>
<dbReference type="PANTHER" id="PTHR33116">
    <property type="entry name" value="REVERSE TRANSCRIPTASE ZINC-BINDING DOMAIN-CONTAINING PROTEIN-RELATED-RELATED"/>
    <property type="match status" value="1"/>
</dbReference>
<reference evidence="1" key="2">
    <citation type="journal article" date="2024" name="Plant">
        <title>Genomic evolution and insights into agronomic trait innovations of Sesamum species.</title>
        <authorList>
            <person name="Miao H."/>
            <person name="Wang L."/>
            <person name="Qu L."/>
            <person name="Liu H."/>
            <person name="Sun Y."/>
            <person name="Le M."/>
            <person name="Wang Q."/>
            <person name="Wei S."/>
            <person name="Zheng Y."/>
            <person name="Lin W."/>
            <person name="Duan Y."/>
            <person name="Cao H."/>
            <person name="Xiong S."/>
            <person name="Wang X."/>
            <person name="Wei L."/>
            <person name="Li C."/>
            <person name="Ma Q."/>
            <person name="Ju M."/>
            <person name="Zhao R."/>
            <person name="Li G."/>
            <person name="Mu C."/>
            <person name="Tian Q."/>
            <person name="Mei H."/>
            <person name="Zhang T."/>
            <person name="Gao T."/>
            <person name="Zhang H."/>
        </authorList>
    </citation>
    <scope>NUCLEOTIDE SEQUENCE</scope>
    <source>
        <strain evidence="1">KEN1</strain>
    </source>
</reference>
<evidence type="ECO:0000313" key="1">
    <source>
        <dbReference type="EMBL" id="KAL0451436.1"/>
    </source>
</evidence>
<gene>
    <name evidence="1" type="ORF">Slati_1121700</name>
</gene>
<name>A0AAW2XGW3_9LAMI</name>
<accession>A0AAW2XGW3</accession>
<dbReference type="EMBL" id="JACGWN010000004">
    <property type="protein sequence ID" value="KAL0451436.1"/>
    <property type="molecule type" value="Genomic_DNA"/>
</dbReference>
<dbReference type="PANTHER" id="PTHR33116:SF86">
    <property type="entry name" value="REVERSE TRANSCRIPTASE DOMAIN-CONTAINING PROTEIN"/>
    <property type="match status" value="1"/>
</dbReference>
<reference evidence="1" key="1">
    <citation type="submission" date="2020-06" db="EMBL/GenBank/DDBJ databases">
        <authorList>
            <person name="Li T."/>
            <person name="Hu X."/>
            <person name="Zhang T."/>
            <person name="Song X."/>
            <person name="Zhang H."/>
            <person name="Dai N."/>
            <person name="Sheng W."/>
            <person name="Hou X."/>
            <person name="Wei L."/>
        </authorList>
    </citation>
    <scope>NUCLEOTIDE SEQUENCE</scope>
    <source>
        <strain evidence="1">KEN1</strain>
        <tissue evidence="1">Leaf</tissue>
    </source>
</reference>
<sequence>MTESSQVELAGILGVTVVPKHDKYLGLPTMAGRSKKELFEGIKDRMWRKLHSWSAKKLSQVARTVLLKAVLQTIPIFAMSCFRLPDTFLNELEGMMAAFFWNGGNVPKIHWRTWSKICKLKKEGGLGFRRLRECNLAMLAK</sequence>
<dbReference type="AlphaFoldDB" id="A0AAW2XGW3"/>